<gene>
    <name evidence="1" type="ORF">EBO15_39460</name>
</gene>
<dbReference type="Proteomes" id="UP000282674">
    <property type="component" value="Unassembled WGS sequence"/>
</dbReference>
<dbReference type="AlphaFoldDB" id="A0A3M2LF15"/>
<accession>A0A3M2LF15</accession>
<evidence type="ECO:0000313" key="1">
    <source>
        <dbReference type="EMBL" id="RMI36119.1"/>
    </source>
</evidence>
<dbReference type="RefSeq" id="WP_122199577.1">
    <property type="nucleotide sequence ID" value="NZ_JBHSKC010000023.1"/>
</dbReference>
<dbReference type="EMBL" id="RFFG01000148">
    <property type="protein sequence ID" value="RMI36119.1"/>
    <property type="molecule type" value="Genomic_DNA"/>
</dbReference>
<keyword evidence="2" id="KW-1185">Reference proteome</keyword>
<name>A0A3M2LF15_9ACTN</name>
<reference evidence="1 2" key="1">
    <citation type="submission" date="2018-10" db="EMBL/GenBank/DDBJ databases">
        <title>Isolation from soil.</title>
        <authorList>
            <person name="Hu J."/>
        </authorList>
    </citation>
    <scope>NUCLEOTIDE SEQUENCE [LARGE SCALE GENOMIC DNA]</scope>
    <source>
        <strain evidence="1 2">NEAU-Ht49</strain>
    </source>
</reference>
<comment type="caution">
    <text evidence="1">The sequence shown here is derived from an EMBL/GenBank/DDBJ whole genome shotgun (WGS) entry which is preliminary data.</text>
</comment>
<dbReference type="OrthoDB" id="3387194at2"/>
<organism evidence="1 2">
    <name type="scientific">Actinomadura harenae</name>
    <dbReference type="NCBI Taxonomy" id="2483351"/>
    <lineage>
        <taxon>Bacteria</taxon>
        <taxon>Bacillati</taxon>
        <taxon>Actinomycetota</taxon>
        <taxon>Actinomycetes</taxon>
        <taxon>Streptosporangiales</taxon>
        <taxon>Thermomonosporaceae</taxon>
        <taxon>Actinomadura</taxon>
    </lineage>
</organism>
<evidence type="ECO:0000313" key="2">
    <source>
        <dbReference type="Proteomes" id="UP000282674"/>
    </source>
</evidence>
<proteinExistence type="predicted"/>
<sequence length="96" mass="10650">MSDEKAAADLDSLSTVELHDRAVKYARDHHDLRFLWELLRSIPAAAASLGDEGRAEYDMLHSLSLLQEAMHSGEGDLGQALRPIYLDYLTKHADGS</sequence>
<protein>
    <submittedName>
        <fullName evidence="1">Uncharacterized protein</fullName>
    </submittedName>
</protein>